<dbReference type="RefSeq" id="WP_189020654.1">
    <property type="nucleotide sequence ID" value="NZ_BMHE01000081.1"/>
</dbReference>
<dbReference type="SUPFAM" id="SSF51658">
    <property type="entry name" value="Xylose isomerase-like"/>
    <property type="match status" value="1"/>
</dbReference>
<accession>A0ABQ1FK17</accession>
<comment type="caution">
    <text evidence="2">The sequence shown here is derived from an EMBL/GenBank/DDBJ whole genome shotgun (WGS) entry which is preliminary data.</text>
</comment>
<dbReference type="Pfam" id="PF01261">
    <property type="entry name" value="AP_endonuc_2"/>
    <property type="match status" value="1"/>
</dbReference>
<proteinExistence type="predicted"/>
<evidence type="ECO:0000313" key="2">
    <source>
        <dbReference type="EMBL" id="GGA15561.1"/>
    </source>
</evidence>
<organism evidence="2 3">
    <name type="scientific">Paenibacillus marchantiophytorum</name>
    <dbReference type="NCBI Taxonomy" id="1619310"/>
    <lineage>
        <taxon>Bacteria</taxon>
        <taxon>Bacillati</taxon>
        <taxon>Bacillota</taxon>
        <taxon>Bacilli</taxon>
        <taxon>Bacillales</taxon>
        <taxon>Paenibacillaceae</taxon>
        <taxon>Paenibacillus</taxon>
    </lineage>
</organism>
<dbReference type="InterPro" id="IPR036237">
    <property type="entry name" value="Xyl_isomerase-like_sf"/>
</dbReference>
<reference evidence="3" key="1">
    <citation type="journal article" date="2019" name="Int. J. Syst. Evol. Microbiol.">
        <title>The Global Catalogue of Microorganisms (GCM) 10K type strain sequencing project: providing services to taxonomists for standard genome sequencing and annotation.</title>
        <authorList>
            <consortium name="The Broad Institute Genomics Platform"/>
            <consortium name="The Broad Institute Genome Sequencing Center for Infectious Disease"/>
            <person name="Wu L."/>
            <person name="Ma J."/>
        </authorList>
    </citation>
    <scope>NUCLEOTIDE SEQUENCE [LARGE SCALE GENOMIC DNA]</scope>
    <source>
        <strain evidence="3">CGMCC 1.15043</strain>
    </source>
</reference>
<protein>
    <recommendedName>
        <fullName evidence="1">Xylose isomerase-like TIM barrel domain-containing protein</fullName>
    </recommendedName>
</protein>
<dbReference type="Gene3D" id="3.20.20.150">
    <property type="entry name" value="Divalent-metal-dependent TIM barrel enzymes"/>
    <property type="match status" value="1"/>
</dbReference>
<feature type="domain" description="Xylose isomerase-like TIM barrel" evidence="1">
    <location>
        <begin position="24"/>
        <end position="283"/>
    </location>
</feature>
<keyword evidence="3" id="KW-1185">Reference proteome</keyword>
<sequence length="298" mass="35117">MNRFMIGQYGTLDYHKFHKDFKEGFYGIEACLFGDETDIAKLVKEAREHGFQIGVHFPLRAGLSKFRDALFLASDDAIRSRAYESVKQELVFLAAIKPSYVLFHYPKPVILDDRVDWNHWRFEQSSEFTHESSYGLDEFKEKSESWFEWISQKGREFTFTPVLELDALNTYIYADTFLEELLDKFSNVKLCVDTARCYLQDRIDPYFDARTIMKKFAKYTEIIHLSNVKMTANNTVEKSRIPVMPHQDPNEGWAPIEEYLHILTHENKQVKIMFEHRSDLVNEEELLACYSWVEAIIT</sequence>
<dbReference type="EMBL" id="BMHE01000081">
    <property type="protein sequence ID" value="GGA15561.1"/>
    <property type="molecule type" value="Genomic_DNA"/>
</dbReference>
<name>A0ABQ1FK17_9BACL</name>
<gene>
    <name evidence="2" type="ORF">GCM10008018_70390</name>
</gene>
<evidence type="ECO:0000313" key="3">
    <source>
        <dbReference type="Proteomes" id="UP000615455"/>
    </source>
</evidence>
<dbReference type="InterPro" id="IPR013022">
    <property type="entry name" value="Xyl_isomerase-like_TIM-brl"/>
</dbReference>
<dbReference type="Proteomes" id="UP000615455">
    <property type="component" value="Unassembled WGS sequence"/>
</dbReference>
<evidence type="ECO:0000259" key="1">
    <source>
        <dbReference type="Pfam" id="PF01261"/>
    </source>
</evidence>